<evidence type="ECO:0000256" key="1">
    <source>
        <dbReference type="SAM" id="Coils"/>
    </source>
</evidence>
<organism evidence="3 4">
    <name type="scientific">Claveliimonas monacensis</name>
    <dbReference type="NCBI Taxonomy" id="2779351"/>
    <lineage>
        <taxon>Bacteria</taxon>
        <taxon>Bacillati</taxon>
        <taxon>Bacillota</taxon>
        <taxon>Clostridia</taxon>
        <taxon>Lachnospirales</taxon>
        <taxon>Lachnospiraceae</taxon>
        <taxon>Claveliimonas</taxon>
    </lineage>
</organism>
<feature type="coiled-coil region" evidence="1">
    <location>
        <begin position="25"/>
        <end position="52"/>
    </location>
</feature>
<feature type="signal peptide" evidence="2">
    <location>
        <begin position="1"/>
        <end position="21"/>
    </location>
</feature>
<comment type="caution">
    <text evidence="3">The sequence shown here is derived from an EMBL/GenBank/DDBJ whole genome shotgun (WGS) entry which is preliminary data.</text>
</comment>
<evidence type="ECO:0000313" key="3">
    <source>
        <dbReference type="EMBL" id="MBE5063683.1"/>
    </source>
</evidence>
<accession>A0ABR9RL29</accession>
<dbReference type="RefSeq" id="WP_226395159.1">
    <property type="nucleotide sequence ID" value="NZ_JADCKL010000009.1"/>
</dbReference>
<dbReference type="Proteomes" id="UP000758652">
    <property type="component" value="Unassembled WGS sequence"/>
</dbReference>
<sequence length="274" mass="31424">MKKRKIISFVLLGVMCFSCLAGCGKTEEEKAIEELQENVAQDDKSLDDYLNDVDEFVANREEMDDLINTEYLPEIQSTWENYLASQTVEEAKENAEAFNNAYDKLMELKDQEYTSEYELINAVSKATSGGSRVDDWEFTALDVFGEKVLNAGYDVNEFCFDDETLDFMFYCHNENEINGIVVKSDGSECTVNIDPATEFPGNTGVNFYEIDNEVIVIRTTDEAYNEYFYTMDITGDTACNLTQFEYNYEEYYDRSYVNKTVDALISVLNSMIIM</sequence>
<gene>
    <name evidence="3" type="ORF">INF30_10460</name>
</gene>
<evidence type="ECO:0000313" key="4">
    <source>
        <dbReference type="Proteomes" id="UP000758652"/>
    </source>
</evidence>
<feature type="chain" id="PRO_5046579811" evidence="2">
    <location>
        <begin position="22"/>
        <end position="274"/>
    </location>
</feature>
<protein>
    <submittedName>
        <fullName evidence="3">Uncharacterized protein</fullName>
    </submittedName>
</protein>
<reference evidence="3 4" key="1">
    <citation type="submission" date="2020-10" db="EMBL/GenBank/DDBJ databases">
        <title>ChiBAC.</title>
        <authorList>
            <person name="Zenner C."/>
            <person name="Hitch T.C.A."/>
            <person name="Clavel T."/>
        </authorList>
    </citation>
    <scope>NUCLEOTIDE SEQUENCE [LARGE SCALE GENOMIC DNA]</scope>
    <source>
        <strain evidence="3 4">DSM 108991</strain>
    </source>
</reference>
<keyword evidence="2" id="KW-0732">Signal</keyword>
<dbReference type="EMBL" id="JADCKL010000009">
    <property type="protein sequence ID" value="MBE5063683.1"/>
    <property type="molecule type" value="Genomic_DNA"/>
</dbReference>
<name>A0ABR9RL29_9FIRM</name>
<evidence type="ECO:0000256" key="2">
    <source>
        <dbReference type="SAM" id="SignalP"/>
    </source>
</evidence>
<keyword evidence="4" id="KW-1185">Reference proteome</keyword>
<keyword evidence="1" id="KW-0175">Coiled coil</keyword>
<proteinExistence type="predicted"/>